<protein>
    <submittedName>
        <fullName evidence="1">Uncharacterized protein</fullName>
    </submittedName>
</protein>
<dbReference type="AlphaFoldDB" id="A0A218VVA8"/>
<proteinExistence type="predicted"/>
<accession>A0A218VVA8</accession>
<sequence length="95" mass="9580">MRGKSRGNVRESGDSVERLEGCSGARACTFGELGALGHAGRNSGHTGGALERASVRAGASGARACARTGVWCAGVRANGRLARGRARGQASGVRL</sequence>
<evidence type="ECO:0000313" key="2">
    <source>
        <dbReference type="Proteomes" id="UP000197138"/>
    </source>
</evidence>
<gene>
    <name evidence="1" type="ORF">CDL15_Pgr006390</name>
</gene>
<dbReference type="EMBL" id="MTKT01005821">
    <property type="protein sequence ID" value="OWM64020.1"/>
    <property type="molecule type" value="Genomic_DNA"/>
</dbReference>
<comment type="caution">
    <text evidence="1">The sequence shown here is derived from an EMBL/GenBank/DDBJ whole genome shotgun (WGS) entry which is preliminary data.</text>
</comment>
<name>A0A218VVA8_PUNGR</name>
<organism evidence="1 2">
    <name type="scientific">Punica granatum</name>
    <name type="common">Pomegranate</name>
    <dbReference type="NCBI Taxonomy" id="22663"/>
    <lineage>
        <taxon>Eukaryota</taxon>
        <taxon>Viridiplantae</taxon>
        <taxon>Streptophyta</taxon>
        <taxon>Embryophyta</taxon>
        <taxon>Tracheophyta</taxon>
        <taxon>Spermatophyta</taxon>
        <taxon>Magnoliopsida</taxon>
        <taxon>eudicotyledons</taxon>
        <taxon>Gunneridae</taxon>
        <taxon>Pentapetalae</taxon>
        <taxon>rosids</taxon>
        <taxon>malvids</taxon>
        <taxon>Myrtales</taxon>
        <taxon>Lythraceae</taxon>
        <taxon>Punica</taxon>
    </lineage>
</organism>
<reference evidence="2" key="1">
    <citation type="journal article" date="2017" name="Plant J.">
        <title>The pomegranate (Punica granatum L.) genome and the genomics of punicalagin biosynthesis.</title>
        <authorList>
            <person name="Qin G."/>
            <person name="Xu C."/>
            <person name="Ming R."/>
            <person name="Tang H."/>
            <person name="Guyot R."/>
            <person name="Kramer E.M."/>
            <person name="Hu Y."/>
            <person name="Yi X."/>
            <person name="Qi Y."/>
            <person name="Xu X."/>
            <person name="Gao Z."/>
            <person name="Pan H."/>
            <person name="Jian J."/>
            <person name="Tian Y."/>
            <person name="Yue Z."/>
            <person name="Xu Y."/>
        </authorList>
    </citation>
    <scope>NUCLEOTIDE SEQUENCE [LARGE SCALE GENOMIC DNA]</scope>
    <source>
        <strain evidence="2">cv. Dabenzi</strain>
    </source>
</reference>
<evidence type="ECO:0000313" key="1">
    <source>
        <dbReference type="EMBL" id="OWM64020.1"/>
    </source>
</evidence>
<dbReference type="Proteomes" id="UP000197138">
    <property type="component" value="Unassembled WGS sequence"/>
</dbReference>